<keyword evidence="2" id="KW-1185">Reference proteome</keyword>
<reference evidence="1 2" key="1">
    <citation type="journal article" date="2015" name="Genome Biol. Evol.">
        <title>Comparative Genomics of a Bacterivorous Green Alga Reveals Evolutionary Causalities and Consequences of Phago-Mixotrophic Mode of Nutrition.</title>
        <authorList>
            <person name="Burns J.A."/>
            <person name="Paasch A."/>
            <person name="Narechania A."/>
            <person name="Kim E."/>
        </authorList>
    </citation>
    <scope>NUCLEOTIDE SEQUENCE [LARGE SCALE GENOMIC DNA]</scope>
    <source>
        <strain evidence="1 2">PLY_AMNH</strain>
    </source>
</reference>
<sequence length="318" mass="35376">MFQHATPTPHEIATFLTLAKNTAAVNAFLVEARATSLLGDVAIRNEEEKARIARETPSALAAKHSEAELVAALAALRAGGAVPVPDPTSNGAGSFFNLLARNMPPKGKKRAVDNADTPQKPSDPDWLPWILDIEKKQAAFEHYKTCDHGTDHMSVKSVQQFVHEVPWVSEWFLWKRLADVYSFFMAWIYWICCRVDKHEDLLSEHELAITEIKKKLATGPSQSVSRESRQAPDTTCAIPEHDKQQLYSRARSDHNLYLLREKDITVDRCEALLVMQQLLKDGYVKYDGGAIHVCIDPSSQGVTSPAAVHVARKAAKKS</sequence>
<dbReference type="EMBL" id="LGRX02005947">
    <property type="protein sequence ID" value="KAK3277747.1"/>
    <property type="molecule type" value="Genomic_DNA"/>
</dbReference>
<comment type="caution">
    <text evidence="1">The sequence shown here is derived from an EMBL/GenBank/DDBJ whole genome shotgun (WGS) entry which is preliminary data.</text>
</comment>
<evidence type="ECO:0000313" key="1">
    <source>
        <dbReference type="EMBL" id="KAK3277747.1"/>
    </source>
</evidence>
<evidence type="ECO:0000313" key="2">
    <source>
        <dbReference type="Proteomes" id="UP001190700"/>
    </source>
</evidence>
<dbReference type="Proteomes" id="UP001190700">
    <property type="component" value="Unassembled WGS sequence"/>
</dbReference>
<accession>A0AAE0GGQ9</accession>
<gene>
    <name evidence="1" type="ORF">CYMTET_14263</name>
</gene>
<name>A0AAE0GGQ9_9CHLO</name>
<dbReference type="AlphaFoldDB" id="A0AAE0GGQ9"/>
<protein>
    <submittedName>
        <fullName evidence="1">Uncharacterized protein</fullName>
    </submittedName>
</protein>
<organism evidence="1 2">
    <name type="scientific">Cymbomonas tetramitiformis</name>
    <dbReference type="NCBI Taxonomy" id="36881"/>
    <lineage>
        <taxon>Eukaryota</taxon>
        <taxon>Viridiplantae</taxon>
        <taxon>Chlorophyta</taxon>
        <taxon>Pyramimonadophyceae</taxon>
        <taxon>Pyramimonadales</taxon>
        <taxon>Pyramimonadaceae</taxon>
        <taxon>Cymbomonas</taxon>
    </lineage>
</organism>
<proteinExistence type="predicted"/>